<dbReference type="AlphaFoldDB" id="A0AAN6VLG8"/>
<gene>
    <name evidence="3" type="ORF">C8A00DRAFT_15298</name>
</gene>
<accession>A0AAN6VLG8</accession>
<feature type="transmembrane region" description="Helical" evidence="2">
    <location>
        <begin position="145"/>
        <end position="167"/>
    </location>
</feature>
<evidence type="ECO:0000256" key="1">
    <source>
        <dbReference type="SAM" id="MobiDB-lite"/>
    </source>
</evidence>
<keyword evidence="4" id="KW-1185">Reference proteome</keyword>
<evidence type="ECO:0000313" key="3">
    <source>
        <dbReference type="EMBL" id="KAK4153479.1"/>
    </source>
</evidence>
<evidence type="ECO:0000313" key="4">
    <source>
        <dbReference type="Proteomes" id="UP001302745"/>
    </source>
</evidence>
<keyword evidence="2" id="KW-0812">Transmembrane</keyword>
<feature type="transmembrane region" description="Helical" evidence="2">
    <location>
        <begin position="112"/>
        <end position="133"/>
    </location>
</feature>
<name>A0AAN6VLG8_9PEZI</name>
<protein>
    <recommendedName>
        <fullName evidence="5">Transmembrane protein</fullName>
    </recommendedName>
</protein>
<feature type="compositionally biased region" description="Basic and acidic residues" evidence="1">
    <location>
        <begin position="346"/>
        <end position="368"/>
    </location>
</feature>
<dbReference type="Proteomes" id="UP001302745">
    <property type="component" value="Unassembled WGS sequence"/>
</dbReference>
<feature type="compositionally biased region" description="Low complexity" evidence="1">
    <location>
        <begin position="1"/>
        <end position="11"/>
    </location>
</feature>
<dbReference type="EMBL" id="MU856939">
    <property type="protein sequence ID" value="KAK4153479.1"/>
    <property type="molecule type" value="Genomic_DNA"/>
</dbReference>
<evidence type="ECO:0008006" key="5">
    <source>
        <dbReference type="Google" id="ProtNLM"/>
    </source>
</evidence>
<reference evidence="3" key="1">
    <citation type="journal article" date="2023" name="Mol. Phylogenet. Evol.">
        <title>Genome-scale phylogeny and comparative genomics of the fungal order Sordariales.</title>
        <authorList>
            <person name="Hensen N."/>
            <person name="Bonometti L."/>
            <person name="Westerberg I."/>
            <person name="Brannstrom I.O."/>
            <person name="Guillou S."/>
            <person name="Cros-Aarteil S."/>
            <person name="Calhoun S."/>
            <person name="Haridas S."/>
            <person name="Kuo A."/>
            <person name="Mondo S."/>
            <person name="Pangilinan J."/>
            <person name="Riley R."/>
            <person name="LaButti K."/>
            <person name="Andreopoulos B."/>
            <person name="Lipzen A."/>
            <person name="Chen C."/>
            <person name="Yan M."/>
            <person name="Daum C."/>
            <person name="Ng V."/>
            <person name="Clum A."/>
            <person name="Steindorff A."/>
            <person name="Ohm R.A."/>
            <person name="Martin F."/>
            <person name="Silar P."/>
            <person name="Natvig D.O."/>
            <person name="Lalanne C."/>
            <person name="Gautier V."/>
            <person name="Ament-Velasquez S.L."/>
            <person name="Kruys A."/>
            <person name="Hutchinson M.I."/>
            <person name="Powell A.J."/>
            <person name="Barry K."/>
            <person name="Miller A.N."/>
            <person name="Grigoriev I.V."/>
            <person name="Debuchy R."/>
            <person name="Gladieux P."/>
            <person name="Hiltunen Thoren M."/>
            <person name="Johannesson H."/>
        </authorList>
    </citation>
    <scope>NUCLEOTIDE SEQUENCE</scope>
    <source>
        <strain evidence="3">CBS 538.74</strain>
    </source>
</reference>
<feature type="transmembrane region" description="Helical" evidence="2">
    <location>
        <begin position="218"/>
        <end position="237"/>
    </location>
</feature>
<keyword evidence="2" id="KW-1133">Transmembrane helix</keyword>
<reference evidence="3" key="2">
    <citation type="submission" date="2023-05" db="EMBL/GenBank/DDBJ databases">
        <authorList>
            <consortium name="Lawrence Berkeley National Laboratory"/>
            <person name="Steindorff A."/>
            <person name="Hensen N."/>
            <person name="Bonometti L."/>
            <person name="Westerberg I."/>
            <person name="Brannstrom I.O."/>
            <person name="Guillou S."/>
            <person name="Cros-Aarteil S."/>
            <person name="Calhoun S."/>
            <person name="Haridas S."/>
            <person name="Kuo A."/>
            <person name="Mondo S."/>
            <person name="Pangilinan J."/>
            <person name="Riley R."/>
            <person name="Labutti K."/>
            <person name="Andreopoulos B."/>
            <person name="Lipzen A."/>
            <person name="Chen C."/>
            <person name="Yanf M."/>
            <person name="Daum C."/>
            <person name="Ng V."/>
            <person name="Clum A."/>
            <person name="Ohm R."/>
            <person name="Martin F."/>
            <person name="Silar P."/>
            <person name="Natvig D."/>
            <person name="Lalanne C."/>
            <person name="Gautier V."/>
            <person name="Ament-Velasquez S.L."/>
            <person name="Kruys A."/>
            <person name="Hutchinson M.I."/>
            <person name="Powell A.J."/>
            <person name="Barry K."/>
            <person name="Miller A.N."/>
            <person name="Grigoriev I.V."/>
            <person name="Debuchy R."/>
            <person name="Gladieux P."/>
            <person name="Thoren M.H."/>
            <person name="Johannesson H."/>
        </authorList>
    </citation>
    <scope>NUCLEOTIDE SEQUENCE</scope>
    <source>
        <strain evidence="3">CBS 538.74</strain>
    </source>
</reference>
<keyword evidence="2" id="KW-0472">Membrane</keyword>
<feature type="region of interest" description="Disordered" evidence="1">
    <location>
        <begin position="300"/>
        <end position="378"/>
    </location>
</feature>
<sequence>MDEPPSKNIGPSPIPPPTPSSPYTAGFLTPAGTRPRLGPRRQSRFTEDMSERTPAASVSERSMDYSWYGPSAEDVNTNINNTSNLPVPNPGPCQAELITSGRQNRRIRWLRLVNGALHAIPCLVLLGIVGYAMRVLREDMRSYRSIQAVVLICVLFADIILDVITLFRAHAPWPTWGLVLRFVCGLAYIALFLVYVGLGGPFPKGYTYWGLSVDLAAPVVYTLLCVEGLWNLLHIPVCRYQLLGNSRLLGRAVPNPRPASTLLDNRTSFNQRFSVAGTEHSSISLTWRRWVRTQSTHISRDDLENSSGGGGVFHRTITREPSADFTLREQPGEEDEGEAGSSRVTSSHEGKGGGSEKWREGKSEDTVRPARTTADVGQ</sequence>
<proteinExistence type="predicted"/>
<feature type="transmembrane region" description="Helical" evidence="2">
    <location>
        <begin position="179"/>
        <end position="198"/>
    </location>
</feature>
<evidence type="ECO:0000256" key="2">
    <source>
        <dbReference type="SAM" id="Phobius"/>
    </source>
</evidence>
<feature type="region of interest" description="Disordered" evidence="1">
    <location>
        <begin position="1"/>
        <end position="58"/>
    </location>
</feature>
<feature type="compositionally biased region" description="Basic and acidic residues" evidence="1">
    <location>
        <begin position="317"/>
        <end position="331"/>
    </location>
</feature>
<comment type="caution">
    <text evidence="3">The sequence shown here is derived from an EMBL/GenBank/DDBJ whole genome shotgun (WGS) entry which is preliminary data.</text>
</comment>
<organism evidence="3 4">
    <name type="scientific">Chaetomidium leptoderma</name>
    <dbReference type="NCBI Taxonomy" id="669021"/>
    <lineage>
        <taxon>Eukaryota</taxon>
        <taxon>Fungi</taxon>
        <taxon>Dikarya</taxon>
        <taxon>Ascomycota</taxon>
        <taxon>Pezizomycotina</taxon>
        <taxon>Sordariomycetes</taxon>
        <taxon>Sordariomycetidae</taxon>
        <taxon>Sordariales</taxon>
        <taxon>Chaetomiaceae</taxon>
        <taxon>Chaetomidium</taxon>
    </lineage>
</organism>